<keyword evidence="3" id="KW-1185">Reference proteome</keyword>
<protein>
    <submittedName>
        <fullName evidence="2">Uncharacterized protein</fullName>
    </submittedName>
</protein>
<feature type="compositionally biased region" description="Basic and acidic residues" evidence="1">
    <location>
        <begin position="49"/>
        <end position="59"/>
    </location>
</feature>
<feature type="region of interest" description="Disordered" evidence="1">
    <location>
        <begin position="27"/>
        <end position="59"/>
    </location>
</feature>
<accession>A0A3P9PJW2</accession>
<reference evidence="3" key="1">
    <citation type="submission" date="2013-11" db="EMBL/GenBank/DDBJ databases">
        <title>The genomic landscape of the Guanapo guppy.</title>
        <authorList>
            <person name="Kuenstner A."/>
            <person name="Dreyer C."/>
        </authorList>
    </citation>
    <scope>NUCLEOTIDE SEQUENCE</scope>
    <source>
        <strain evidence="3">Guanapo</strain>
    </source>
</reference>
<reference evidence="2" key="3">
    <citation type="submission" date="2025-09" db="UniProtKB">
        <authorList>
            <consortium name="Ensembl"/>
        </authorList>
    </citation>
    <scope>IDENTIFICATION</scope>
    <source>
        <strain evidence="2">Guanapo</strain>
    </source>
</reference>
<reference evidence="2" key="2">
    <citation type="submission" date="2025-08" db="UniProtKB">
        <authorList>
            <consortium name="Ensembl"/>
        </authorList>
    </citation>
    <scope>IDENTIFICATION</scope>
    <source>
        <strain evidence="2">Guanapo</strain>
    </source>
</reference>
<proteinExistence type="predicted"/>
<organism evidence="2 3">
    <name type="scientific">Poecilia reticulata</name>
    <name type="common">Guppy</name>
    <name type="synonym">Acanthophacelus reticulatus</name>
    <dbReference type="NCBI Taxonomy" id="8081"/>
    <lineage>
        <taxon>Eukaryota</taxon>
        <taxon>Metazoa</taxon>
        <taxon>Chordata</taxon>
        <taxon>Craniata</taxon>
        <taxon>Vertebrata</taxon>
        <taxon>Euteleostomi</taxon>
        <taxon>Actinopterygii</taxon>
        <taxon>Neopterygii</taxon>
        <taxon>Teleostei</taxon>
        <taxon>Neoteleostei</taxon>
        <taxon>Acanthomorphata</taxon>
        <taxon>Ovalentaria</taxon>
        <taxon>Atherinomorphae</taxon>
        <taxon>Cyprinodontiformes</taxon>
        <taxon>Poeciliidae</taxon>
        <taxon>Poeciliinae</taxon>
        <taxon>Poecilia</taxon>
    </lineage>
</organism>
<name>A0A3P9PJW2_POERE</name>
<dbReference type="Bgee" id="ENSPREG00000014870">
    <property type="expression patterns" value="Expressed in caudal fin"/>
</dbReference>
<dbReference type="AlphaFoldDB" id="A0A3P9PJW2"/>
<dbReference type="Proteomes" id="UP000242638">
    <property type="component" value="Unassembled WGS sequence"/>
</dbReference>
<sequence length="59" mass="6150">MADPGMLSLFGDDAGLFSDELDSLGDCFPPQSAAGPANPLAPPTNPSLNHEHQGTRAYH</sequence>
<dbReference type="STRING" id="8081.ENSPREP00000022010"/>
<evidence type="ECO:0000313" key="2">
    <source>
        <dbReference type="Ensembl" id="ENSPREP00000022010.1"/>
    </source>
</evidence>
<evidence type="ECO:0000256" key="1">
    <source>
        <dbReference type="SAM" id="MobiDB-lite"/>
    </source>
</evidence>
<dbReference type="Ensembl" id="ENSPRET00000022241.1">
    <property type="protein sequence ID" value="ENSPREP00000022010.1"/>
    <property type="gene ID" value="ENSPREG00000014870.1"/>
</dbReference>
<evidence type="ECO:0000313" key="3">
    <source>
        <dbReference type="Proteomes" id="UP000242638"/>
    </source>
</evidence>